<sequence>MNATKFVVLLFIGVVCANADARQLKVVSKDTKSSLSVPKTVAANSLGAELYVSVGTGSSTSEVSQSSASRDPSGPGAAADGISSAYTTGNVYVDGTPAYAESGSGSGSQGTSEAASGTDGASARGAGTGGGSSSAVGYIP</sequence>
<keyword evidence="4" id="KW-1185">Reference proteome</keyword>
<dbReference type="Gramene" id="KFK40620">
    <property type="protein sequence ID" value="KFK40620"/>
    <property type="gene ID" value="AALP_AA2G019900"/>
</dbReference>
<organism evidence="3 4">
    <name type="scientific">Arabis alpina</name>
    <name type="common">Alpine rock-cress</name>
    <dbReference type="NCBI Taxonomy" id="50452"/>
    <lineage>
        <taxon>Eukaryota</taxon>
        <taxon>Viridiplantae</taxon>
        <taxon>Streptophyta</taxon>
        <taxon>Embryophyta</taxon>
        <taxon>Tracheophyta</taxon>
        <taxon>Spermatophyta</taxon>
        <taxon>Magnoliopsida</taxon>
        <taxon>eudicotyledons</taxon>
        <taxon>Gunneridae</taxon>
        <taxon>Pentapetalae</taxon>
        <taxon>rosids</taxon>
        <taxon>malvids</taxon>
        <taxon>Brassicales</taxon>
        <taxon>Brassicaceae</taxon>
        <taxon>Arabideae</taxon>
        <taxon>Arabis</taxon>
    </lineage>
</organism>
<feature type="region of interest" description="Disordered" evidence="1">
    <location>
        <begin position="58"/>
        <end position="81"/>
    </location>
</feature>
<accession>A0A087HER8</accession>
<feature type="compositionally biased region" description="Low complexity" evidence="1">
    <location>
        <begin position="109"/>
        <end position="125"/>
    </location>
</feature>
<dbReference type="OrthoDB" id="1113718at2759"/>
<dbReference type="Proteomes" id="UP000029120">
    <property type="component" value="Chromosome 2"/>
</dbReference>
<feature type="signal peptide" evidence="2">
    <location>
        <begin position="1"/>
        <end position="21"/>
    </location>
</feature>
<evidence type="ECO:0000256" key="2">
    <source>
        <dbReference type="SAM" id="SignalP"/>
    </source>
</evidence>
<evidence type="ECO:0000313" key="4">
    <source>
        <dbReference type="Proteomes" id="UP000029120"/>
    </source>
</evidence>
<gene>
    <name evidence="3" type="ordered locus">AALP_Aa2g019900</name>
</gene>
<reference evidence="4" key="1">
    <citation type="journal article" date="2015" name="Nat. Plants">
        <title>Genome expansion of Arabis alpina linked with retrotransposition and reduced symmetric DNA methylation.</title>
        <authorList>
            <person name="Willing E.M."/>
            <person name="Rawat V."/>
            <person name="Mandakova T."/>
            <person name="Maumus F."/>
            <person name="James G.V."/>
            <person name="Nordstroem K.J."/>
            <person name="Becker C."/>
            <person name="Warthmann N."/>
            <person name="Chica C."/>
            <person name="Szarzynska B."/>
            <person name="Zytnicki M."/>
            <person name="Albani M.C."/>
            <person name="Kiefer C."/>
            <person name="Bergonzi S."/>
            <person name="Castaings L."/>
            <person name="Mateos J.L."/>
            <person name="Berns M.C."/>
            <person name="Bujdoso N."/>
            <person name="Piofczyk T."/>
            <person name="de Lorenzo L."/>
            <person name="Barrero-Sicilia C."/>
            <person name="Mateos I."/>
            <person name="Piednoel M."/>
            <person name="Hagmann J."/>
            <person name="Chen-Min-Tao R."/>
            <person name="Iglesias-Fernandez R."/>
            <person name="Schuster S.C."/>
            <person name="Alonso-Blanco C."/>
            <person name="Roudier F."/>
            <person name="Carbonero P."/>
            <person name="Paz-Ares J."/>
            <person name="Davis S.J."/>
            <person name="Pecinka A."/>
            <person name="Quesneville H."/>
            <person name="Colot V."/>
            <person name="Lysak M.A."/>
            <person name="Weigel D."/>
            <person name="Coupland G."/>
            <person name="Schneeberger K."/>
        </authorList>
    </citation>
    <scope>NUCLEOTIDE SEQUENCE [LARGE SCALE GENOMIC DNA]</scope>
    <source>
        <strain evidence="4">cv. Pajares</strain>
    </source>
</reference>
<protein>
    <submittedName>
        <fullName evidence="3">Uncharacterized protein</fullName>
    </submittedName>
</protein>
<feature type="compositionally biased region" description="Low complexity" evidence="1">
    <location>
        <begin position="58"/>
        <end position="69"/>
    </location>
</feature>
<dbReference type="AlphaFoldDB" id="A0A087HER8"/>
<feature type="region of interest" description="Disordered" evidence="1">
    <location>
        <begin position="97"/>
        <end position="140"/>
    </location>
</feature>
<name>A0A087HER8_ARAAL</name>
<proteinExistence type="predicted"/>
<dbReference type="EMBL" id="CM002870">
    <property type="protein sequence ID" value="KFK40620.1"/>
    <property type="molecule type" value="Genomic_DNA"/>
</dbReference>
<evidence type="ECO:0000313" key="3">
    <source>
        <dbReference type="EMBL" id="KFK40620.1"/>
    </source>
</evidence>
<feature type="chain" id="PRO_5001823217" evidence="2">
    <location>
        <begin position="22"/>
        <end position="140"/>
    </location>
</feature>
<evidence type="ECO:0000256" key="1">
    <source>
        <dbReference type="SAM" id="MobiDB-lite"/>
    </source>
</evidence>
<keyword evidence="2" id="KW-0732">Signal</keyword>